<name>A0A2Z3H1K2_9BACT</name>
<dbReference type="Proteomes" id="UP000245802">
    <property type="component" value="Chromosome"/>
</dbReference>
<feature type="transmembrane region" description="Helical" evidence="1">
    <location>
        <begin position="57"/>
        <end position="75"/>
    </location>
</feature>
<feature type="transmembrane region" description="Helical" evidence="1">
    <location>
        <begin position="429"/>
        <end position="446"/>
    </location>
</feature>
<organism evidence="2 3">
    <name type="scientific">Gemmata obscuriglobus</name>
    <dbReference type="NCBI Taxonomy" id="114"/>
    <lineage>
        <taxon>Bacteria</taxon>
        <taxon>Pseudomonadati</taxon>
        <taxon>Planctomycetota</taxon>
        <taxon>Planctomycetia</taxon>
        <taxon>Gemmatales</taxon>
        <taxon>Gemmataceae</taxon>
        <taxon>Gemmata</taxon>
    </lineage>
</organism>
<feature type="transmembrane region" description="Helical" evidence="1">
    <location>
        <begin position="227"/>
        <end position="244"/>
    </location>
</feature>
<feature type="transmembrane region" description="Helical" evidence="1">
    <location>
        <begin position="394"/>
        <end position="417"/>
    </location>
</feature>
<evidence type="ECO:0000313" key="3">
    <source>
        <dbReference type="Proteomes" id="UP000245802"/>
    </source>
</evidence>
<reference evidence="2 3" key="1">
    <citation type="submission" date="2018-01" db="EMBL/GenBank/DDBJ databases">
        <title>G. obscuriglobus.</title>
        <authorList>
            <person name="Franke J."/>
            <person name="Blomberg W."/>
            <person name="Selmecki A."/>
        </authorList>
    </citation>
    <scope>NUCLEOTIDE SEQUENCE [LARGE SCALE GENOMIC DNA]</scope>
    <source>
        <strain evidence="2 3">DSM 5831</strain>
    </source>
</reference>
<gene>
    <name evidence="2" type="ORF">C1280_23155</name>
</gene>
<dbReference type="EMBL" id="CP025958">
    <property type="protein sequence ID" value="AWM39608.1"/>
    <property type="molecule type" value="Genomic_DNA"/>
</dbReference>
<dbReference type="PANTHER" id="PTHR37422">
    <property type="entry name" value="TEICHURONIC ACID BIOSYNTHESIS PROTEIN TUAE"/>
    <property type="match status" value="1"/>
</dbReference>
<keyword evidence="1" id="KW-1133">Transmembrane helix</keyword>
<proteinExistence type="predicted"/>
<feature type="transmembrane region" description="Helical" evidence="1">
    <location>
        <begin position="81"/>
        <end position="98"/>
    </location>
</feature>
<evidence type="ECO:0008006" key="4">
    <source>
        <dbReference type="Google" id="ProtNLM"/>
    </source>
</evidence>
<feature type="transmembrane region" description="Helical" evidence="1">
    <location>
        <begin position="133"/>
        <end position="151"/>
    </location>
</feature>
<feature type="transmembrane region" description="Helical" evidence="1">
    <location>
        <begin position="163"/>
        <end position="184"/>
    </location>
</feature>
<accession>A0A2Z3H1K2</accession>
<keyword evidence="1" id="KW-0812">Transmembrane</keyword>
<keyword evidence="1" id="KW-0472">Membrane</keyword>
<sequence>MIAVAPAGRAKSNVMAAGGCETIEPFPQRKVIAMYPQPVAPPNPVGVAYTGPGAARWLYGFLLFQFVCQASLVAPLGPLRIGFRVATFASSLLMLVLLPRYGPTLPNSSWVWLVIGLTGLGALHPDVNSRLAAVAQLGLTVAIWAPVFWATRFRLTAQHFRTAMLLLWGFQTLSAVVGVLQVMYPDQFSPDPEFVKAQSGEMAEGLKIELANGERVWRPFGLTDTPGGAAGAGMFAVLAGLVLVSYERRLLLRLAGAGGAVIGMFCLYVCQVRTGIVLTGIGLIVSLLLAVSRGRLVQAAWIGGGAAAAVASGFVWATTVGGDAVTARLETLVADRADQVYYSSRGRFLEHTIDLITEYPVGAGAGRWGMMTAYFGDPMNLESPSLWVEIQPTAWLYDGGVFLLLAGYVAVLVGGWASLRAMLWVKDPVVAGWGGLIVAMNIATLANTFSYAIFASQTGMMCWVFTGVLYARAFPCAPNRFAPGRPIA</sequence>
<feature type="transmembrane region" description="Helical" evidence="1">
    <location>
        <begin position="251"/>
        <end position="270"/>
    </location>
</feature>
<dbReference type="AlphaFoldDB" id="A0A2Z3H1K2"/>
<dbReference type="PANTHER" id="PTHR37422:SF13">
    <property type="entry name" value="LIPOPOLYSACCHARIDE BIOSYNTHESIS PROTEIN PA4999-RELATED"/>
    <property type="match status" value="1"/>
</dbReference>
<dbReference type="KEGG" id="gog:C1280_23155"/>
<evidence type="ECO:0000256" key="1">
    <source>
        <dbReference type="SAM" id="Phobius"/>
    </source>
</evidence>
<feature type="transmembrane region" description="Helical" evidence="1">
    <location>
        <begin position="299"/>
        <end position="319"/>
    </location>
</feature>
<dbReference type="RefSeq" id="WP_010035012.1">
    <property type="nucleotide sequence ID" value="NZ_CP025958.1"/>
</dbReference>
<dbReference type="InterPro" id="IPR051533">
    <property type="entry name" value="WaaL-like"/>
</dbReference>
<keyword evidence="3" id="KW-1185">Reference proteome</keyword>
<feature type="transmembrane region" description="Helical" evidence="1">
    <location>
        <begin position="110"/>
        <end position="127"/>
    </location>
</feature>
<protein>
    <recommendedName>
        <fullName evidence="4">O-antigen ligase domain-containing protein</fullName>
    </recommendedName>
</protein>
<evidence type="ECO:0000313" key="2">
    <source>
        <dbReference type="EMBL" id="AWM39608.1"/>
    </source>
</evidence>
<feature type="transmembrane region" description="Helical" evidence="1">
    <location>
        <begin position="276"/>
        <end position="292"/>
    </location>
</feature>
<dbReference type="OrthoDB" id="525565at2"/>